<gene>
    <name evidence="2" type="ORF">GL267_04800</name>
</gene>
<dbReference type="AlphaFoldDB" id="A0A845UJZ5"/>
<keyword evidence="1" id="KW-0812">Transmembrane</keyword>
<name>A0A845UJZ5_9PROT</name>
<keyword evidence="1" id="KW-0472">Membrane</keyword>
<protein>
    <submittedName>
        <fullName evidence="2">Uncharacterized protein</fullName>
    </submittedName>
</protein>
<sequence length="57" mass="6567">MNGEPVHFLRMLFRLALMLGAAYLLVRFSVGWPEALAHFRDLVAALREWLGDVVQLR</sequence>
<feature type="transmembrane region" description="Helical" evidence="1">
    <location>
        <begin position="12"/>
        <end position="30"/>
    </location>
</feature>
<dbReference type="EMBL" id="WNJL01000022">
    <property type="protein sequence ID" value="NDU41988.1"/>
    <property type="molecule type" value="Genomic_DNA"/>
</dbReference>
<organism evidence="2">
    <name type="scientific">Acidithiobacillus ferrianus</name>
    <dbReference type="NCBI Taxonomy" id="2678518"/>
    <lineage>
        <taxon>Bacteria</taxon>
        <taxon>Pseudomonadati</taxon>
        <taxon>Pseudomonadota</taxon>
        <taxon>Acidithiobacillia</taxon>
        <taxon>Acidithiobacillales</taxon>
        <taxon>Acidithiobacillaceae</taxon>
        <taxon>Acidithiobacillus</taxon>
    </lineage>
</organism>
<keyword evidence="1" id="KW-1133">Transmembrane helix</keyword>
<dbReference type="RefSeq" id="WP_163097059.1">
    <property type="nucleotide sequence ID" value="NZ_CP127523.1"/>
</dbReference>
<reference evidence="2" key="1">
    <citation type="submission" date="2019-11" db="EMBL/GenBank/DDBJ databases">
        <title>Acidithiobacillus ferrianus sp. nov.: a facultatively anaerobic and extremely acidophilic chemolithoautotroph.</title>
        <authorList>
            <person name="Norris P.R."/>
            <person name="Falagan C."/>
            <person name="Moya-Beltran A."/>
            <person name="Castro M."/>
            <person name="Quatrini R."/>
            <person name="Johnson D.B."/>
        </authorList>
    </citation>
    <scope>NUCLEOTIDE SEQUENCE [LARGE SCALE GENOMIC DNA]</scope>
    <source>
        <strain evidence="2">MG</strain>
    </source>
</reference>
<evidence type="ECO:0000313" key="2">
    <source>
        <dbReference type="EMBL" id="NDU41988.1"/>
    </source>
</evidence>
<accession>A0A845UJZ5</accession>
<evidence type="ECO:0000256" key="1">
    <source>
        <dbReference type="SAM" id="Phobius"/>
    </source>
</evidence>
<comment type="caution">
    <text evidence="2">The sequence shown here is derived from an EMBL/GenBank/DDBJ whole genome shotgun (WGS) entry which is preliminary data.</text>
</comment>
<proteinExistence type="predicted"/>